<gene>
    <name evidence="3" type="ORF">NCI00_10395</name>
</gene>
<dbReference type="CDD" id="cd11350">
    <property type="entry name" value="AmyAc_4"/>
    <property type="match status" value="1"/>
</dbReference>
<feature type="domain" description="Glycosyl hydrolase family 13 catalytic" evidence="2">
    <location>
        <begin position="386"/>
        <end position="737"/>
    </location>
</feature>
<name>A0ABT1FM61_9BACT</name>
<dbReference type="Pfam" id="PF00128">
    <property type="entry name" value="Alpha-amylase"/>
    <property type="match status" value="1"/>
</dbReference>
<dbReference type="SUPFAM" id="SSF81296">
    <property type="entry name" value="E set domains"/>
    <property type="match status" value="1"/>
</dbReference>
<dbReference type="InterPro" id="IPR014756">
    <property type="entry name" value="Ig_E-set"/>
</dbReference>
<dbReference type="Gene3D" id="3.20.20.80">
    <property type="entry name" value="Glycosidases"/>
    <property type="match status" value="1"/>
</dbReference>
<dbReference type="NCBIfam" id="TIGR04183">
    <property type="entry name" value="Por_Secre_tail"/>
    <property type="match status" value="1"/>
</dbReference>
<dbReference type="Gene3D" id="2.60.40.10">
    <property type="entry name" value="Immunoglobulins"/>
    <property type="match status" value="1"/>
</dbReference>
<comment type="caution">
    <text evidence="3">The sequence shown here is derived from an EMBL/GenBank/DDBJ whole genome shotgun (WGS) entry which is preliminary data.</text>
</comment>
<keyword evidence="4" id="KW-1185">Reference proteome</keyword>
<evidence type="ECO:0000259" key="2">
    <source>
        <dbReference type="SMART" id="SM00642"/>
    </source>
</evidence>
<evidence type="ECO:0000313" key="4">
    <source>
        <dbReference type="Proteomes" id="UP001204772"/>
    </source>
</evidence>
<dbReference type="Pfam" id="PF18962">
    <property type="entry name" value="Por_Secre_tail"/>
    <property type="match status" value="1"/>
</dbReference>
<dbReference type="InterPro" id="IPR013783">
    <property type="entry name" value="Ig-like_fold"/>
</dbReference>
<organism evidence="3 4">
    <name type="scientific">Runella salmonicolor</name>
    <dbReference type="NCBI Taxonomy" id="2950278"/>
    <lineage>
        <taxon>Bacteria</taxon>
        <taxon>Pseudomonadati</taxon>
        <taxon>Bacteroidota</taxon>
        <taxon>Cytophagia</taxon>
        <taxon>Cytophagales</taxon>
        <taxon>Spirosomataceae</taxon>
        <taxon>Runella</taxon>
    </lineage>
</organism>
<dbReference type="Proteomes" id="UP001204772">
    <property type="component" value="Unassembled WGS sequence"/>
</dbReference>
<protein>
    <submittedName>
        <fullName evidence="3">Alpha-amylase family glycosyl hydrolase</fullName>
    </submittedName>
</protein>
<reference evidence="3 4" key="1">
    <citation type="submission" date="2022-06" db="EMBL/GenBank/DDBJ databases">
        <title>Runella sp. S5 genome sequencing.</title>
        <authorList>
            <person name="Park S."/>
        </authorList>
    </citation>
    <scope>NUCLEOTIDE SEQUENCE [LARGE SCALE GENOMIC DNA]</scope>
    <source>
        <strain evidence="3 4">S5</strain>
    </source>
</reference>
<evidence type="ECO:0000256" key="1">
    <source>
        <dbReference type="ARBA" id="ARBA00023277"/>
    </source>
</evidence>
<keyword evidence="3" id="KW-0378">Hydrolase</keyword>
<sequence length="928" mass="105445">MEKLKRLLFCLSFANFAFGQALIVKPEFPTSEGEITLIFDLTQAKDNRKAGLLNQASGLYIWAWGGSDPANKTAEFGPSGQMSFSQPFAPGLLTRVSDNIWTIKLTPNKYLNVTGGKALRWMGVLVKNANGSAQTEDFLFDFYASNQLFVRFNTPTEKNFFVEANRSISIKARASITAKLTLTLDGTAVATATDTSISVTIPTGTAPNQRRTVRVTANAANQEVFEEFTFTVSPSPAVAVLPSGLRNGINYTSATSATLVLFAPDKKFVYVLGDFNNWENQADYLMNRTPDGQTYWLEIKNLTPQKEYAFQYLVDGIIAVGDPYAEKILDRNSDKFIPATTYPNLLPFPQKAQGNIVSVLQTNQAPYVWKVNNFKRPANEDLVIYELLVRDFVGSRWYKTVADSLPYLKKMGINALELMPIMEFSGNDSWGYNPIFHASPDKAYGTPNDLKALIDKCHENGIAVILDMVLNQADYDFPYVKMYWDGTQPAANNPMFNPQATHPFSVFFDFNHEAAATKDYVQRVNEFWLKEYRFDGFRFDLSKGFTQNNSGTDVARWGRYDASRVAIWKRIYDQIRKNDPTAYVILEHFADDQEEAELANYGMMLWDNQNGVFREAVKNGKGNFNRLSWKNHAGFQKPATIGYMESHDEERIMYDAIINGNAEVKNVPTALERVKAAAALFMLTPGPKLMWQFGELGYDVSIDENGRTGAKPIRWEYLKDANRLKLYKVFSELIRFKTTQEVTKTTDFTLETFDNIKRLTLNHSSMNVQVIANFGLNDQLISLPAGRWFDYFTGQEINVASTHPQYTFQSGQFHVLTSVKMAVPELNLVPWKLQIITAVAPLVFDNELLIFPNPSQKWLHLEWESTYRGEVKIEITDMTGRQLRYFVPQKTSNFMKQQLPVNDLPLGSYLIRILEGEKSQIKRFIREF</sequence>
<dbReference type="PANTHER" id="PTHR43651:SF3">
    <property type="entry name" value="1,4-ALPHA-GLUCAN-BRANCHING ENZYME"/>
    <property type="match status" value="1"/>
</dbReference>
<dbReference type="SMART" id="SM00642">
    <property type="entry name" value="Aamy"/>
    <property type="match status" value="1"/>
</dbReference>
<dbReference type="InterPro" id="IPR026444">
    <property type="entry name" value="Secre_tail"/>
</dbReference>
<dbReference type="RefSeq" id="WP_253527189.1">
    <property type="nucleotide sequence ID" value="NZ_JAMZEL010000003.1"/>
</dbReference>
<dbReference type="EMBL" id="JAMZEL010000003">
    <property type="protein sequence ID" value="MCP1382836.1"/>
    <property type="molecule type" value="Genomic_DNA"/>
</dbReference>
<dbReference type="GO" id="GO:0016787">
    <property type="term" value="F:hydrolase activity"/>
    <property type="evidence" value="ECO:0007669"/>
    <property type="project" value="UniProtKB-KW"/>
</dbReference>
<keyword evidence="1" id="KW-0119">Carbohydrate metabolism</keyword>
<accession>A0ABT1FM61</accession>
<dbReference type="SUPFAM" id="SSF51445">
    <property type="entry name" value="(Trans)glycosidases"/>
    <property type="match status" value="1"/>
</dbReference>
<dbReference type="PANTHER" id="PTHR43651">
    <property type="entry name" value="1,4-ALPHA-GLUCAN-BRANCHING ENZYME"/>
    <property type="match status" value="1"/>
</dbReference>
<dbReference type="InterPro" id="IPR017853">
    <property type="entry name" value="GH"/>
</dbReference>
<evidence type="ECO:0000313" key="3">
    <source>
        <dbReference type="EMBL" id="MCP1382836.1"/>
    </source>
</evidence>
<proteinExistence type="predicted"/>
<dbReference type="InterPro" id="IPR006047">
    <property type="entry name" value="GH13_cat_dom"/>
</dbReference>